<keyword evidence="2" id="KW-1185">Reference proteome</keyword>
<sequence length="756" mass="85787">MASNFVCLGIIYCSPSHITSQTEEKLLRNPKTHWASLRPNQQDVSVHIPTHNIPVGYIPPPLKSLILLHLKSPTQFGPLGDYKNTSIPVGTLCVESILRVQLQSIPRIELALTFFSPEKSIAHILNQFLEIQIFPKTPRNYQPHEHLGCQLANLPQELTISQAVDHNYRDPQLLNIPSGCDLSPIYPSPHIIKSQLLQHQAQGLAFMIDRESPYSISGKALWTQTTINGTCVWKHKVSGIEIELSQTSNVPETPRGSILADDMGLGKSLQAICLVACSLKEAQLFSTQTSNLPNSSLPFHGTLLVCPARLMNNWIEEIIKHSHNHTIHFVKYHGPQRHTISEKQMEAANILITSYEIVRSDFNEYNKNFSLPKRSWLFGRIWFRVILDEAHSIRTTESKTQMAIQALKKERSLCLTGTPLQNSLHDIMALLNFLCCNLKTPHNNWPKILKPHLQQGNINQLQLILRHVMLRRTKKLSLTNFPDITHHKIKSPLNLPAQRYYDIQFIKFMKDFGNINPSIQPNRERSFFSYLHSLQGICDHPLLADPTLSIIKDGQLSPNPTEQPDTQFAGKSSQTITHCIPYEVCCQSNKIQKLLKMVHPESPLMANSTKAVVFSTWTRFLDLIGIALEQHQISFLRLDGSLNSKMQDRCLENFKQSTNTCLLLASLQTAGVGLNITHASVAFIMEPHWNPTAEAQAFDRLHRIGQTKPVQVFHFITPDTIEERILQVQERKKQLIESTILTTTDWRELLEAILSS</sequence>
<comment type="caution">
    <text evidence="1">The sequence shown here is derived from an EMBL/GenBank/DDBJ whole genome shotgun (WGS) entry which is preliminary data.</text>
</comment>
<evidence type="ECO:0000313" key="2">
    <source>
        <dbReference type="Proteomes" id="UP001060170"/>
    </source>
</evidence>
<dbReference type="EMBL" id="CM045870">
    <property type="protein sequence ID" value="KAI7953784.1"/>
    <property type="molecule type" value="Genomic_DNA"/>
</dbReference>
<proteinExistence type="predicted"/>
<reference evidence="2" key="2">
    <citation type="journal article" date="2018" name="Mol. Plant Microbe Interact.">
        <title>Genome sequence resources for the wheat stripe rust pathogen (Puccinia striiformis f. sp. tritici) and the barley stripe rust pathogen (Puccinia striiformis f. sp. hordei).</title>
        <authorList>
            <person name="Xia C."/>
            <person name="Wang M."/>
            <person name="Yin C."/>
            <person name="Cornejo O.E."/>
            <person name="Hulbert S.H."/>
            <person name="Chen X."/>
        </authorList>
    </citation>
    <scope>NUCLEOTIDE SEQUENCE [LARGE SCALE GENOMIC DNA]</scope>
    <source>
        <strain evidence="2">93-210</strain>
    </source>
</reference>
<organism evidence="1 2">
    <name type="scientific">Puccinia striiformis f. sp. tritici</name>
    <dbReference type="NCBI Taxonomy" id="168172"/>
    <lineage>
        <taxon>Eukaryota</taxon>
        <taxon>Fungi</taxon>
        <taxon>Dikarya</taxon>
        <taxon>Basidiomycota</taxon>
        <taxon>Pucciniomycotina</taxon>
        <taxon>Pucciniomycetes</taxon>
        <taxon>Pucciniales</taxon>
        <taxon>Pucciniaceae</taxon>
        <taxon>Puccinia</taxon>
    </lineage>
</organism>
<reference evidence="1 2" key="3">
    <citation type="journal article" date="2022" name="Microbiol. Spectr.">
        <title>Folding features and dynamics of 3D genome architecture in plant fungal pathogens.</title>
        <authorList>
            <person name="Xia C."/>
        </authorList>
    </citation>
    <scope>NUCLEOTIDE SEQUENCE [LARGE SCALE GENOMIC DNA]</scope>
    <source>
        <strain evidence="1 2">93-210</strain>
    </source>
</reference>
<reference evidence="2" key="1">
    <citation type="journal article" date="2018" name="BMC Genomics">
        <title>Genomic insights into host adaptation between the wheat stripe rust pathogen (Puccinia striiformis f. sp. tritici) and the barley stripe rust pathogen (Puccinia striiformis f. sp. hordei).</title>
        <authorList>
            <person name="Xia C."/>
            <person name="Wang M."/>
            <person name="Yin C."/>
            <person name="Cornejo O.E."/>
            <person name="Hulbert S.H."/>
            <person name="Chen X."/>
        </authorList>
    </citation>
    <scope>NUCLEOTIDE SEQUENCE [LARGE SCALE GENOMIC DNA]</scope>
    <source>
        <strain evidence="2">93-210</strain>
    </source>
</reference>
<protein>
    <submittedName>
        <fullName evidence="1">Uncharacterized protein</fullName>
    </submittedName>
</protein>
<gene>
    <name evidence="1" type="ORF">MJO28_006331</name>
</gene>
<name>A0ACC0EI49_9BASI</name>
<accession>A0ACC0EI49</accession>
<evidence type="ECO:0000313" key="1">
    <source>
        <dbReference type="EMBL" id="KAI7953784.1"/>
    </source>
</evidence>
<dbReference type="Proteomes" id="UP001060170">
    <property type="component" value="Chromosome 6"/>
</dbReference>